<feature type="chain" id="PRO_5036849908" evidence="1">
    <location>
        <begin position="20"/>
        <end position="183"/>
    </location>
</feature>
<evidence type="ECO:0000313" key="3">
    <source>
        <dbReference type="WBParaSite" id="ACRNAN_scaffold18005.g16840.t1"/>
    </source>
</evidence>
<evidence type="ECO:0000313" key="2">
    <source>
        <dbReference type="Proteomes" id="UP000887540"/>
    </source>
</evidence>
<organism evidence="2 3">
    <name type="scientific">Acrobeloides nanus</name>
    <dbReference type="NCBI Taxonomy" id="290746"/>
    <lineage>
        <taxon>Eukaryota</taxon>
        <taxon>Metazoa</taxon>
        <taxon>Ecdysozoa</taxon>
        <taxon>Nematoda</taxon>
        <taxon>Chromadorea</taxon>
        <taxon>Rhabditida</taxon>
        <taxon>Tylenchina</taxon>
        <taxon>Cephalobomorpha</taxon>
        <taxon>Cephaloboidea</taxon>
        <taxon>Cephalobidae</taxon>
        <taxon>Acrobeloides</taxon>
    </lineage>
</organism>
<accession>A0A914D2U7</accession>
<reference evidence="3" key="1">
    <citation type="submission" date="2022-11" db="UniProtKB">
        <authorList>
            <consortium name="WormBaseParasite"/>
        </authorList>
    </citation>
    <scope>IDENTIFICATION</scope>
</reference>
<dbReference type="WBParaSite" id="ACRNAN_scaffold18005.g16840.t1">
    <property type="protein sequence ID" value="ACRNAN_scaffold18005.g16840.t1"/>
    <property type="gene ID" value="ACRNAN_scaffold18005.g16840"/>
</dbReference>
<dbReference type="Proteomes" id="UP000887540">
    <property type="component" value="Unplaced"/>
</dbReference>
<dbReference type="AlphaFoldDB" id="A0A914D2U7"/>
<name>A0A914D2U7_9BILA</name>
<keyword evidence="1" id="KW-0732">Signal</keyword>
<keyword evidence="2" id="KW-1185">Reference proteome</keyword>
<sequence length="183" mass="18290">MNMIASLFIVASFVATSYGYGEDCAALNVPSGVCAPLGSCPPNTAHGAPILTSVVNTCPDANAICCSTEISPLDFSYRGPCVGVSIPDGTCKGLLPLPEACPYGLLTGIVGTCPLGAYCCGAVQVLGKEGDACSGLHAGQPTQGICTDLAKCALKLDMPAAGGTCALNLVCCGNKLIDVVGKK</sequence>
<proteinExistence type="predicted"/>
<protein>
    <submittedName>
        <fullName evidence="3">Uncharacterized protein</fullName>
    </submittedName>
</protein>
<feature type="signal peptide" evidence="1">
    <location>
        <begin position="1"/>
        <end position="19"/>
    </location>
</feature>
<evidence type="ECO:0000256" key="1">
    <source>
        <dbReference type="SAM" id="SignalP"/>
    </source>
</evidence>